<organism evidence="1 2">
    <name type="scientific">Amniculicola lignicola CBS 123094</name>
    <dbReference type="NCBI Taxonomy" id="1392246"/>
    <lineage>
        <taxon>Eukaryota</taxon>
        <taxon>Fungi</taxon>
        <taxon>Dikarya</taxon>
        <taxon>Ascomycota</taxon>
        <taxon>Pezizomycotina</taxon>
        <taxon>Dothideomycetes</taxon>
        <taxon>Pleosporomycetidae</taxon>
        <taxon>Pleosporales</taxon>
        <taxon>Amniculicolaceae</taxon>
        <taxon>Amniculicola</taxon>
    </lineage>
</organism>
<evidence type="ECO:0000313" key="1">
    <source>
        <dbReference type="EMBL" id="KAF2001356.1"/>
    </source>
</evidence>
<keyword evidence="2" id="KW-1185">Reference proteome</keyword>
<name>A0A6A5WUS9_9PLEO</name>
<reference evidence="1" key="1">
    <citation type="journal article" date="2020" name="Stud. Mycol.">
        <title>101 Dothideomycetes genomes: a test case for predicting lifestyles and emergence of pathogens.</title>
        <authorList>
            <person name="Haridas S."/>
            <person name="Albert R."/>
            <person name="Binder M."/>
            <person name="Bloem J."/>
            <person name="Labutti K."/>
            <person name="Salamov A."/>
            <person name="Andreopoulos B."/>
            <person name="Baker S."/>
            <person name="Barry K."/>
            <person name="Bills G."/>
            <person name="Bluhm B."/>
            <person name="Cannon C."/>
            <person name="Castanera R."/>
            <person name="Culley D."/>
            <person name="Daum C."/>
            <person name="Ezra D."/>
            <person name="Gonzalez J."/>
            <person name="Henrissat B."/>
            <person name="Kuo A."/>
            <person name="Liang C."/>
            <person name="Lipzen A."/>
            <person name="Lutzoni F."/>
            <person name="Magnuson J."/>
            <person name="Mondo S."/>
            <person name="Nolan M."/>
            <person name="Ohm R."/>
            <person name="Pangilinan J."/>
            <person name="Park H.-J."/>
            <person name="Ramirez L."/>
            <person name="Alfaro M."/>
            <person name="Sun H."/>
            <person name="Tritt A."/>
            <person name="Yoshinaga Y."/>
            <person name="Zwiers L.-H."/>
            <person name="Turgeon B."/>
            <person name="Goodwin S."/>
            <person name="Spatafora J."/>
            <person name="Crous P."/>
            <person name="Grigoriev I."/>
        </authorList>
    </citation>
    <scope>NUCLEOTIDE SEQUENCE</scope>
    <source>
        <strain evidence="1">CBS 123094</strain>
    </source>
</reference>
<accession>A0A6A5WUS9</accession>
<dbReference type="Proteomes" id="UP000799779">
    <property type="component" value="Unassembled WGS sequence"/>
</dbReference>
<protein>
    <submittedName>
        <fullName evidence="1">Uncharacterized protein</fullName>
    </submittedName>
</protein>
<evidence type="ECO:0000313" key="2">
    <source>
        <dbReference type="Proteomes" id="UP000799779"/>
    </source>
</evidence>
<gene>
    <name evidence="1" type="ORF">P154DRAFT_521755</name>
</gene>
<dbReference type="AlphaFoldDB" id="A0A6A5WUS9"/>
<proteinExistence type="predicted"/>
<sequence length="218" mass="24566">MTRRFECRSFVSSRQSSGYMLYEIAPNLLVYSFSFSSLSLLDQSANQCSNFQIYTMQSHPSLFLRGCLASIALHSLMHIANAASIPLGLQTSSGFYSTPRPQSSNSQNINLGISDTRLLFGELLHTTFKSDVAIIDDWLYMSWADAARIEYVVVETNPEVFPPDHHVHPKQEQLTTMKIGDENPIEIFLEQDLFVRLLAVDKWGRILGSTEAVKLPEV</sequence>
<dbReference type="EMBL" id="ML977583">
    <property type="protein sequence ID" value="KAF2001356.1"/>
    <property type="molecule type" value="Genomic_DNA"/>
</dbReference>